<protein>
    <submittedName>
        <fullName evidence="1">Uncharacterized protein</fullName>
    </submittedName>
</protein>
<gene>
    <name evidence="1" type="ORF">OSO01_33000</name>
</gene>
<evidence type="ECO:0000313" key="1">
    <source>
        <dbReference type="EMBL" id="GEN88561.1"/>
    </source>
</evidence>
<dbReference type="Proteomes" id="UP000321558">
    <property type="component" value="Unassembled WGS sequence"/>
</dbReference>
<accession>A0A511ZM86</accession>
<comment type="caution">
    <text evidence="1">The sequence shown here is derived from an EMBL/GenBank/DDBJ whole genome shotgun (WGS) entry which is preliminary data.</text>
</comment>
<evidence type="ECO:0000313" key="2">
    <source>
        <dbReference type="Proteomes" id="UP000321558"/>
    </source>
</evidence>
<dbReference type="AlphaFoldDB" id="A0A511ZM86"/>
<sequence>MILNEWKEFNTDAESYSQEIFEQQIGDVFEAMYMEKGHDIPNYIWTKHYTVIIKPNTCVINDISFFKVPRHPSTL</sequence>
<dbReference type="STRING" id="582851.GCA_900162665_04583"/>
<name>A0A511ZM86_9BACI</name>
<dbReference type="OrthoDB" id="2691582at2"/>
<proteinExistence type="predicted"/>
<keyword evidence="2" id="KW-1185">Reference proteome</keyword>
<reference evidence="1 2" key="1">
    <citation type="submission" date="2019-07" db="EMBL/GenBank/DDBJ databases">
        <title>Whole genome shotgun sequence of Oceanobacillus sojae NBRC 105379.</title>
        <authorList>
            <person name="Hosoyama A."/>
            <person name="Uohara A."/>
            <person name="Ohji S."/>
            <person name="Ichikawa N."/>
        </authorList>
    </citation>
    <scope>NUCLEOTIDE SEQUENCE [LARGE SCALE GENOMIC DNA]</scope>
    <source>
        <strain evidence="1 2">NBRC 105379</strain>
    </source>
</reference>
<organism evidence="1 2">
    <name type="scientific">Oceanobacillus sojae</name>
    <dbReference type="NCBI Taxonomy" id="582851"/>
    <lineage>
        <taxon>Bacteria</taxon>
        <taxon>Bacillati</taxon>
        <taxon>Bacillota</taxon>
        <taxon>Bacilli</taxon>
        <taxon>Bacillales</taxon>
        <taxon>Bacillaceae</taxon>
        <taxon>Oceanobacillus</taxon>
    </lineage>
</organism>
<dbReference type="EMBL" id="BJYM01000014">
    <property type="protein sequence ID" value="GEN88561.1"/>
    <property type="molecule type" value="Genomic_DNA"/>
</dbReference>